<dbReference type="PANTHER" id="PTHR34127:SF1">
    <property type="entry name" value="OS04G0405600 PROTEIN"/>
    <property type="match status" value="1"/>
</dbReference>
<dbReference type="RefSeq" id="WP_323356565.1">
    <property type="nucleotide sequence ID" value="NZ_JAYGHY010000020.1"/>
</dbReference>
<gene>
    <name evidence="1" type="ORF">VB739_08040</name>
</gene>
<dbReference type="PANTHER" id="PTHR34127">
    <property type="entry name" value="OS04G0405600 PROTEIN"/>
    <property type="match status" value="1"/>
</dbReference>
<dbReference type="Proteomes" id="UP001302329">
    <property type="component" value="Unassembled WGS sequence"/>
</dbReference>
<accession>A0ABU5SVI3</accession>
<dbReference type="SUPFAM" id="SSF53474">
    <property type="entry name" value="alpha/beta-Hydrolases"/>
    <property type="match status" value="1"/>
</dbReference>
<dbReference type="InterPro" id="IPR029058">
    <property type="entry name" value="AB_hydrolase_fold"/>
</dbReference>
<dbReference type="EMBL" id="JAYGHY010000020">
    <property type="protein sequence ID" value="MEA5442498.1"/>
    <property type="molecule type" value="Genomic_DNA"/>
</dbReference>
<name>A0ABU5SVI3_9CYAN</name>
<organism evidence="1 2">
    <name type="scientific">Cyanobium gracile UHCC 0281</name>
    <dbReference type="NCBI Taxonomy" id="3110309"/>
    <lineage>
        <taxon>Bacteria</taxon>
        <taxon>Bacillati</taxon>
        <taxon>Cyanobacteriota</taxon>
        <taxon>Cyanophyceae</taxon>
        <taxon>Synechococcales</taxon>
        <taxon>Prochlorococcaceae</taxon>
        <taxon>Cyanobium</taxon>
    </lineage>
</organism>
<evidence type="ECO:0000313" key="1">
    <source>
        <dbReference type="EMBL" id="MEA5442498.1"/>
    </source>
</evidence>
<reference evidence="1 2" key="1">
    <citation type="submission" date="2023-12" db="EMBL/GenBank/DDBJ databases">
        <title>Baltic Sea Cyanobacteria.</title>
        <authorList>
            <person name="Delbaje E."/>
            <person name="Fewer D.P."/>
            <person name="Shishido T.K."/>
        </authorList>
    </citation>
    <scope>NUCLEOTIDE SEQUENCE [LARGE SCALE GENOMIC DNA]</scope>
    <source>
        <strain evidence="1 2">UHCC 0281</strain>
    </source>
</reference>
<keyword evidence="2" id="KW-1185">Reference proteome</keyword>
<proteinExistence type="predicted"/>
<comment type="caution">
    <text evidence="1">The sequence shown here is derived from an EMBL/GenBank/DDBJ whole genome shotgun (WGS) entry which is preliminary data.</text>
</comment>
<sequence length="242" mass="26966">MTPWRQQGELWTLEPTGRPRGLIEFIGGSYLAATPQLSYRRFLEALAARGWRIHAWSYVPGFDHQAQANAAWRLFRQLREQQAGPAEAALLRLGHSLGCKLHLLAPDGGRRCDGLVALSFNNFSAERSIPFLAELGQQFRFRSEFSPSPEATLLQIGSSYRQPRNLLVRFSRDTIDQSARLIDVLQARVGDASSLVELPGDHLSPASGGLRKQFLGDWADDPARQRGMERLAEQISTWSGAA</sequence>
<dbReference type="InterPro" id="IPR010765">
    <property type="entry name" value="DUF1350"/>
</dbReference>
<dbReference type="Pfam" id="PF07082">
    <property type="entry name" value="DUF1350"/>
    <property type="match status" value="1"/>
</dbReference>
<dbReference type="Gene3D" id="3.40.50.1820">
    <property type="entry name" value="alpha/beta hydrolase"/>
    <property type="match status" value="1"/>
</dbReference>
<evidence type="ECO:0000313" key="2">
    <source>
        <dbReference type="Proteomes" id="UP001302329"/>
    </source>
</evidence>
<protein>
    <submittedName>
        <fullName evidence="1">DUF1350 family protein</fullName>
    </submittedName>
</protein>